<evidence type="ECO:0008006" key="3">
    <source>
        <dbReference type="Google" id="ProtNLM"/>
    </source>
</evidence>
<dbReference type="EMBL" id="BQKI01000018">
    <property type="protein sequence ID" value="GJN11450.1"/>
    <property type="molecule type" value="Genomic_DNA"/>
</dbReference>
<reference evidence="1" key="1">
    <citation type="journal article" date="2018" name="DNA Res.">
        <title>Multiple hybrid de novo genome assembly of finger millet, an orphan allotetraploid crop.</title>
        <authorList>
            <person name="Hatakeyama M."/>
            <person name="Aluri S."/>
            <person name="Balachadran M.T."/>
            <person name="Sivarajan S.R."/>
            <person name="Patrignani A."/>
            <person name="Gruter S."/>
            <person name="Poveda L."/>
            <person name="Shimizu-Inatsugi R."/>
            <person name="Baeten J."/>
            <person name="Francoijs K.J."/>
            <person name="Nataraja K.N."/>
            <person name="Reddy Y.A.N."/>
            <person name="Phadnis S."/>
            <person name="Ravikumar R.L."/>
            <person name="Schlapbach R."/>
            <person name="Sreeman S.M."/>
            <person name="Shimizu K.K."/>
        </authorList>
    </citation>
    <scope>NUCLEOTIDE SEQUENCE</scope>
</reference>
<dbReference type="PANTHER" id="PTHR34709">
    <property type="entry name" value="OS10G0396666 PROTEIN"/>
    <property type="match status" value="1"/>
</dbReference>
<gene>
    <name evidence="1" type="primary">ga29645</name>
    <name evidence="1" type="ORF">PR202_ga29645</name>
</gene>
<name>A0AAV5DLX8_ELECO</name>
<protein>
    <recommendedName>
        <fullName evidence="3">F-box domain-containing protein</fullName>
    </recommendedName>
</protein>
<dbReference type="AlphaFoldDB" id="A0AAV5DLX8"/>
<comment type="caution">
    <text evidence="1">The sequence shown here is derived from an EMBL/GenBank/DDBJ whole genome shotgun (WGS) entry which is preliminary data.</text>
</comment>
<dbReference type="InterPro" id="IPR036047">
    <property type="entry name" value="F-box-like_dom_sf"/>
</dbReference>
<organism evidence="1 2">
    <name type="scientific">Eleusine coracana subsp. coracana</name>
    <dbReference type="NCBI Taxonomy" id="191504"/>
    <lineage>
        <taxon>Eukaryota</taxon>
        <taxon>Viridiplantae</taxon>
        <taxon>Streptophyta</taxon>
        <taxon>Embryophyta</taxon>
        <taxon>Tracheophyta</taxon>
        <taxon>Spermatophyta</taxon>
        <taxon>Magnoliopsida</taxon>
        <taxon>Liliopsida</taxon>
        <taxon>Poales</taxon>
        <taxon>Poaceae</taxon>
        <taxon>PACMAD clade</taxon>
        <taxon>Chloridoideae</taxon>
        <taxon>Cynodonteae</taxon>
        <taxon>Eleusininae</taxon>
        <taxon>Eleusine</taxon>
    </lineage>
</organism>
<keyword evidence="2" id="KW-1185">Reference proteome</keyword>
<dbReference type="InterPro" id="IPR055312">
    <property type="entry name" value="FBL15-like"/>
</dbReference>
<evidence type="ECO:0000313" key="2">
    <source>
        <dbReference type="Proteomes" id="UP001054889"/>
    </source>
</evidence>
<evidence type="ECO:0000313" key="1">
    <source>
        <dbReference type="EMBL" id="GJN11450.1"/>
    </source>
</evidence>
<accession>A0AAV5DLX8</accession>
<dbReference type="Proteomes" id="UP001054889">
    <property type="component" value="Unassembled WGS sequence"/>
</dbReference>
<proteinExistence type="predicted"/>
<sequence length="166" mass="18578">MGGEDSSGLPDELLHGILVGLGSVRAAARTCVLSQRWRHVWKQLPELVLFCDRDHDELPTSSYTNSVDAVLAAYSAPVVELLWITPPNDYHRRIRVPAGRVEPWLRFASQRVVGRLCLYVDDEANIVEDELEIPVCPGAIEIRFSSMEDGGFGSHRLLNPSRRSRS</sequence>
<dbReference type="PANTHER" id="PTHR34709:SF68">
    <property type="entry name" value="OS07G0550432 PROTEIN"/>
    <property type="match status" value="1"/>
</dbReference>
<dbReference type="SUPFAM" id="SSF81383">
    <property type="entry name" value="F-box domain"/>
    <property type="match status" value="1"/>
</dbReference>
<reference evidence="1" key="2">
    <citation type="submission" date="2021-12" db="EMBL/GenBank/DDBJ databases">
        <title>Resequencing data analysis of finger millet.</title>
        <authorList>
            <person name="Hatakeyama M."/>
            <person name="Aluri S."/>
            <person name="Balachadran M.T."/>
            <person name="Sivarajan S.R."/>
            <person name="Poveda L."/>
            <person name="Shimizu-Inatsugi R."/>
            <person name="Schlapbach R."/>
            <person name="Sreeman S.M."/>
            <person name="Shimizu K.K."/>
        </authorList>
    </citation>
    <scope>NUCLEOTIDE SEQUENCE</scope>
</reference>